<reference evidence="11" key="1">
    <citation type="journal article" date="2019" name="Int. J. Syst. Evol. Microbiol.">
        <title>The Global Catalogue of Microorganisms (GCM) 10K type strain sequencing project: providing services to taxonomists for standard genome sequencing and annotation.</title>
        <authorList>
            <consortium name="The Broad Institute Genomics Platform"/>
            <consortium name="The Broad Institute Genome Sequencing Center for Infectious Disease"/>
            <person name="Wu L."/>
            <person name="Ma J."/>
        </authorList>
    </citation>
    <scope>NUCLEOTIDE SEQUENCE [LARGE SCALE GENOMIC DNA]</scope>
    <source>
        <strain evidence="11">CCM 7435</strain>
    </source>
</reference>
<evidence type="ECO:0000256" key="5">
    <source>
        <dbReference type="ARBA" id="ARBA00022692"/>
    </source>
</evidence>
<feature type="transmembrane region" description="Helical" evidence="9">
    <location>
        <begin position="233"/>
        <end position="257"/>
    </location>
</feature>
<dbReference type="Pfam" id="PF13520">
    <property type="entry name" value="AA_permease_2"/>
    <property type="match status" value="1"/>
</dbReference>
<evidence type="ECO:0000256" key="8">
    <source>
        <dbReference type="ARBA" id="ARBA00023136"/>
    </source>
</evidence>
<sequence length="476" mass="50527">MSQPTDAKFALPTLTAMVVGSMVGAGIFSLPQTFGRVTGGLGALAAWAIAGGGMLMLALVFQTLARRRPELDAGVYAYAKAGFGEYPGFLSALGYWTVGCLGNVSYWVLIKSTLGALFPIFGDGNTVTAVAVSSLGVWIVHFLILRGVRQAAFINTVVTVAKIIPILIFLVFVGFGFQADIFAVNFYGGPGLEAEGLFAQVRGTMLVTVFVFVGIEGASVYSRYARRRADVGLATLLGFLGVLCLLVLVTMLSYGVMLRPDLAELRNPSMAGVLRAVVGPWGAVFVSVGLIVSVLGAYLSWSLLAAEVLFSAAKMESMPAFLSAENRNKVPFAALWLTNILVQCFLILTLFAEQAFLLALKLTSSMILLPYLLTAAYALKLAWTGESYEAGARERRGDLVRAALATLYAAGLIYAGGLTFLLLSLVIYAPGTALFVITRREQGRQVFTPAELMLFAVIAAGAVLAVYGLATGRIVV</sequence>
<keyword evidence="11" id="KW-1185">Reference proteome</keyword>
<comment type="caution">
    <text evidence="10">The sequence shown here is derived from an EMBL/GenBank/DDBJ whole genome shotgun (WGS) entry which is preliminary data.</text>
</comment>
<dbReference type="PANTHER" id="PTHR42770:SF4">
    <property type="entry name" value="ARGININE_ORNITHINE ANTIPORTER-RELATED"/>
    <property type="match status" value="1"/>
</dbReference>
<feature type="transmembrane region" description="Helical" evidence="9">
    <location>
        <begin position="450"/>
        <end position="470"/>
    </location>
</feature>
<evidence type="ECO:0000256" key="6">
    <source>
        <dbReference type="ARBA" id="ARBA00022970"/>
    </source>
</evidence>
<evidence type="ECO:0000256" key="1">
    <source>
        <dbReference type="ARBA" id="ARBA00004651"/>
    </source>
</evidence>
<keyword evidence="7 9" id="KW-1133">Transmembrane helix</keyword>
<feature type="transmembrane region" description="Helical" evidence="9">
    <location>
        <begin position="330"/>
        <end position="352"/>
    </location>
</feature>
<feature type="transmembrane region" description="Helical" evidence="9">
    <location>
        <begin position="197"/>
        <end position="221"/>
    </location>
</feature>
<keyword evidence="5 9" id="KW-0812">Transmembrane</keyword>
<evidence type="ECO:0000256" key="7">
    <source>
        <dbReference type="ARBA" id="ARBA00022989"/>
    </source>
</evidence>
<evidence type="ECO:0000256" key="2">
    <source>
        <dbReference type="ARBA" id="ARBA00008220"/>
    </source>
</evidence>
<dbReference type="EMBL" id="JBHUHD010000001">
    <property type="protein sequence ID" value="MFD2140855.1"/>
    <property type="molecule type" value="Genomic_DNA"/>
</dbReference>
<dbReference type="PIRSF" id="PIRSF006060">
    <property type="entry name" value="AA_transporter"/>
    <property type="match status" value="1"/>
</dbReference>
<comment type="similarity">
    <text evidence="2">Belongs to the amino acid-polyamine-organocation (APC) superfamily. Basic amino acid/polyamine antiporter (APA) (TC 2.A.3.2) family.</text>
</comment>
<dbReference type="Gene3D" id="1.20.1740.10">
    <property type="entry name" value="Amino acid/polyamine transporter I"/>
    <property type="match status" value="1"/>
</dbReference>
<keyword evidence="8 9" id="KW-0472">Membrane</keyword>
<feature type="transmembrane region" description="Helical" evidence="9">
    <location>
        <begin position="9"/>
        <end position="30"/>
    </location>
</feature>
<keyword evidence="4" id="KW-1003">Cell membrane</keyword>
<feature type="transmembrane region" description="Helical" evidence="9">
    <location>
        <begin position="277"/>
        <end position="310"/>
    </location>
</feature>
<protein>
    <submittedName>
        <fullName evidence="10">Basic amino acid/polyamine antiporter</fullName>
    </submittedName>
</protein>
<gene>
    <name evidence="10" type="ORF">ACFSNC_10620</name>
</gene>
<proteinExistence type="inferred from homology"/>
<dbReference type="PANTHER" id="PTHR42770">
    <property type="entry name" value="AMINO ACID TRANSPORTER-RELATED"/>
    <property type="match status" value="1"/>
</dbReference>
<feature type="transmembrane region" description="Helical" evidence="9">
    <location>
        <begin position="42"/>
        <end position="65"/>
    </location>
</feature>
<keyword evidence="6" id="KW-0029">Amino-acid transport</keyword>
<evidence type="ECO:0000256" key="4">
    <source>
        <dbReference type="ARBA" id="ARBA00022475"/>
    </source>
</evidence>
<dbReference type="InterPro" id="IPR050367">
    <property type="entry name" value="APC_superfamily"/>
</dbReference>
<feature type="transmembrane region" description="Helical" evidence="9">
    <location>
        <begin position="86"/>
        <end position="107"/>
    </location>
</feature>
<dbReference type="InterPro" id="IPR004754">
    <property type="entry name" value="Amino_acid_antiprt"/>
</dbReference>
<dbReference type="RefSeq" id="WP_213350585.1">
    <property type="nucleotide sequence ID" value="NZ_JAHBGB010000002.1"/>
</dbReference>
<feature type="transmembrane region" description="Helical" evidence="9">
    <location>
        <begin position="152"/>
        <end position="177"/>
    </location>
</feature>
<keyword evidence="3" id="KW-0813">Transport</keyword>
<feature type="transmembrane region" description="Helical" evidence="9">
    <location>
        <begin position="358"/>
        <end position="379"/>
    </location>
</feature>
<dbReference type="InterPro" id="IPR002293">
    <property type="entry name" value="AA/rel_permease1"/>
</dbReference>
<organism evidence="10 11">
    <name type="scientific">Ancylobacter oerskovii</name>
    <dbReference type="NCBI Taxonomy" id="459519"/>
    <lineage>
        <taxon>Bacteria</taxon>
        <taxon>Pseudomonadati</taxon>
        <taxon>Pseudomonadota</taxon>
        <taxon>Alphaproteobacteria</taxon>
        <taxon>Hyphomicrobiales</taxon>
        <taxon>Xanthobacteraceae</taxon>
        <taxon>Ancylobacter</taxon>
    </lineage>
</organism>
<evidence type="ECO:0000313" key="11">
    <source>
        <dbReference type="Proteomes" id="UP001597299"/>
    </source>
</evidence>
<evidence type="ECO:0000256" key="9">
    <source>
        <dbReference type="SAM" id="Phobius"/>
    </source>
</evidence>
<evidence type="ECO:0000256" key="3">
    <source>
        <dbReference type="ARBA" id="ARBA00022448"/>
    </source>
</evidence>
<evidence type="ECO:0000313" key="10">
    <source>
        <dbReference type="EMBL" id="MFD2140855.1"/>
    </source>
</evidence>
<dbReference type="NCBIfam" id="TIGR00905">
    <property type="entry name" value="2A0302"/>
    <property type="match status" value="1"/>
</dbReference>
<accession>A0ABW4YX18</accession>
<dbReference type="Proteomes" id="UP001597299">
    <property type="component" value="Unassembled WGS sequence"/>
</dbReference>
<comment type="subcellular location">
    <subcellularLocation>
        <location evidence="1">Cell membrane</location>
        <topology evidence="1">Multi-pass membrane protein</topology>
    </subcellularLocation>
</comment>
<feature type="transmembrane region" description="Helical" evidence="9">
    <location>
        <begin position="127"/>
        <end position="145"/>
    </location>
</feature>
<name>A0ABW4YX18_9HYPH</name>